<dbReference type="AlphaFoldDB" id="A0A0I9SAU3"/>
<name>A0A0I9SAU3_BACFG</name>
<reference evidence="1" key="1">
    <citation type="book" date="2014" name="THE 24TH EUROPEAN CONGRESS OF CLINICAL MICROBIOLOGY AND INFECTIOUS DISEASES" publisher="ECCMID 2014" city="Barcelona, Spain">
        <title>Identification of resistance genes in three multidrug-resistant Bacteroides fragilis isolates by whole genome sequencing.</title>
        <editorList>
            <person name="Unknown"/>
            <person name="A."/>
        </editorList>
        <authorList>
            <person name="Sydenham T.V."/>
            <person name="Hasman H."/>
            <person name="Wang M."/>
            <person name="Soki J."/>
            <person name="Nagy E."/>
            <person name="Justesen U.S."/>
        </authorList>
    </citation>
    <scope>NUCLEOTIDE SEQUENCE</scope>
    <source>
        <strain evidence="1">DCMOUH0018B</strain>
    </source>
</reference>
<reference evidence="1" key="2">
    <citation type="submission" date="2014-07" db="EMBL/GenBank/DDBJ databases">
        <title>Genetics and epidemiology of antimicrobial resistance in B. fragilis group.</title>
        <authorList>
            <person name="Sydenham T.V."/>
            <person name="Hasman H."/>
            <person name="Kemp M."/>
            <person name="Justesen U.S."/>
        </authorList>
    </citation>
    <scope>NUCLEOTIDE SEQUENCE [LARGE SCALE GENOMIC DNA]</scope>
    <source>
        <strain evidence="1">DCMOUH0018B</strain>
    </source>
</reference>
<gene>
    <name evidence="1" type="ORF">EE52_0207465</name>
</gene>
<sequence length="89" mass="9374">MSENVNNNWTGEVKVITNTHPEGWVANIVGVAANPPLSLMLDMLNAIAFTDVTTNQITAVLQNGVNLPILAGNSAVIISGHGAFAVRTY</sequence>
<proteinExistence type="predicted"/>
<protein>
    <submittedName>
        <fullName evidence="1">Uncharacterized protein</fullName>
    </submittedName>
</protein>
<dbReference type="EMBL" id="JMZZ02000103">
    <property type="protein sequence ID" value="KFX75283.1"/>
    <property type="molecule type" value="Genomic_DNA"/>
</dbReference>
<accession>A0A0I9SAU3</accession>
<comment type="caution">
    <text evidence="1">The sequence shown here is derived from an EMBL/GenBank/DDBJ whole genome shotgun (WGS) entry which is preliminary data.</text>
</comment>
<dbReference type="PATRIC" id="fig|817.53.peg.1545"/>
<evidence type="ECO:0000313" key="1">
    <source>
        <dbReference type="EMBL" id="KFX75283.1"/>
    </source>
</evidence>
<organism evidence="1">
    <name type="scientific">Bacteroides fragilis</name>
    <dbReference type="NCBI Taxonomy" id="817"/>
    <lineage>
        <taxon>Bacteria</taxon>
        <taxon>Pseudomonadati</taxon>
        <taxon>Bacteroidota</taxon>
        <taxon>Bacteroidia</taxon>
        <taxon>Bacteroidales</taxon>
        <taxon>Bacteroidaceae</taxon>
        <taxon>Bacteroides</taxon>
    </lineage>
</organism>
<dbReference type="RefSeq" id="WP_044300072.1">
    <property type="nucleotide sequence ID" value="NZ_CAEUHN010000012.1"/>
</dbReference>